<dbReference type="EMBL" id="JX486088">
    <property type="protein sequence ID" value="AFU63178.1"/>
    <property type="molecule type" value="Genomic_DNA"/>
</dbReference>
<organism evidence="1 2">
    <name type="scientific">Lactobacillus phage ATCC 8014-B2</name>
    <dbReference type="NCBI Taxonomy" id="1225795"/>
    <lineage>
        <taxon>Viruses</taxon>
        <taxon>Duplodnaviria</taxon>
        <taxon>Heunggongvirae</taxon>
        <taxon>Uroviricota</taxon>
        <taxon>Caudoviricetes</taxon>
        <taxon>Tybeckvirinae</taxon>
        <taxon>Douglaswolinvirus</taxon>
        <taxon>Douglaswolinvirus B2</taxon>
    </lineage>
</organism>
<reference evidence="1 2" key="1">
    <citation type="journal article" date="2012" name="Appl. Environ. Microbiol.">
        <title>Characterization of Two Virulent Phages of Lactobacillus plantarum.</title>
        <authorList>
            <person name="Briggiler Marco M."/>
            <person name="Garneau J.E."/>
            <person name="Tremblay D."/>
            <person name="Quiberoni A."/>
            <person name="Moineau S."/>
        </authorList>
    </citation>
    <scope>NUCLEOTIDE SEQUENCE [LARGE SCALE GENOMIC DNA]</scope>
</reference>
<evidence type="ECO:0000313" key="2">
    <source>
        <dbReference type="Proteomes" id="UP000008061"/>
    </source>
</evidence>
<keyword evidence="2" id="KW-1185">Reference proteome</keyword>
<evidence type="ECO:0000313" key="1">
    <source>
        <dbReference type="EMBL" id="AFU63178.1"/>
    </source>
</evidence>
<dbReference type="Proteomes" id="UP000008061">
    <property type="component" value="Segment"/>
</dbReference>
<accession>K4I0L3</accession>
<gene>
    <name evidence="1" type="ORF">8014-B2_00111</name>
</gene>
<name>K4I0L3_9CAUD</name>
<sequence length="80" mass="9454">MTIYILVHTAFGSWESEFCVDGVFSSMEEANATKLIIKNELPRFIDTCDGRIDPHTTFEIRKHKLNEEFDDFKLSYWDME</sequence>
<protein>
    <submittedName>
        <fullName evidence="1">Uncharacterized protein</fullName>
    </submittedName>
</protein>
<proteinExistence type="predicted"/>